<name>D6TUK5_KTERA</name>
<dbReference type="eggNOG" id="COG0454">
    <property type="taxonomic scope" value="Bacteria"/>
</dbReference>
<keyword evidence="3" id="KW-1185">Reference proteome</keyword>
<gene>
    <name evidence="2" type="ORF">Krac_5088</name>
</gene>
<dbReference type="InterPro" id="IPR053144">
    <property type="entry name" value="Acetyltransferase_Butenolide"/>
</dbReference>
<dbReference type="CDD" id="cd04301">
    <property type="entry name" value="NAT_SF"/>
    <property type="match status" value="1"/>
</dbReference>
<reference evidence="2 3" key="1">
    <citation type="journal article" date="2011" name="Stand. Genomic Sci.">
        <title>Non-contiguous finished genome sequence and contextual data of the filamentous soil bacterium Ktedonobacter racemifer type strain (SOSP1-21).</title>
        <authorList>
            <person name="Chang Y.J."/>
            <person name="Land M."/>
            <person name="Hauser L."/>
            <person name="Chertkov O."/>
            <person name="Del Rio T.G."/>
            <person name="Nolan M."/>
            <person name="Copeland A."/>
            <person name="Tice H."/>
            <person name="Cheng J.F."/>
            <person name="Lucas S."/>
            <person name="Han C."/>
            <person name="Goodwin L."/>
            <person name="Pitluck S."/>
            <person name="Ivanova N."/>
            <person name="Ovchinikova G."/>
            <person name="Pati A."/>
            <person name="Chen A."/>
            <person name="Palaniappan K."/>
            <person name="Mavromatis K."/>
            <person name="Liolios K."/>
            <person name="Brettin T."/>
            <person name="Fiebig A."/>
            <person name="Rohde M."/>
            <person name="Abt B."/>
            <person name="Goker M."/>
            <person name="Detter J.C."/>
            <person name="Woyke T."/>
            <person name="Bristow J."/>
            <person name="Eisen J.A."/>
            <person name="Markowitz V."/>
            <person name="Hugenholtz P."/>
            <person name="Kyrpides N.C."/>
            <person name="Klenk H.P."/>
            <person name="Lapidus A."/>
        </authorList>
    </citation>
    <scope>NUCLEOTIDE SEQUENCE [LARGE SCALE GENOMIC DNA]</scope>
    <source>
        <strain evidence="3">DSM 44963</strain>
    </source>
</reference>
<evidence type="ECO:0000313" key="2">
    <source>
        <dbReference type="EMBL" id="EFH84073.1"/>
    </source>
</evidence>
<evidence type="ECO:0000259" key="1">
    <source>
        <dbReference type="PROSITE" id="PS51186"/>
    </source>
</evidence>
<dbReference type="EMBL" id="ADVG01000003">
    <property type="protein sequence ID" value="EFH84073.1"/>
    <property type="molecule type" value="Genomic_DNA"/>
</dbReference>
<dbReference type="SUPFAM" id="SSF55729">
    <property type="entry name" value="Acyl-CoA N-acyltransferases (Nat)"/>
    <property type="match status" value="1"/>
</dbReference>
<dbReference type="Gene3D" id="3.40.630.30">
    <property type="match status" value="1"/>
</dbReference>
<dbReference type="PANTHER" id="PTHR43233">
    <property type="entry name" value="FAMILY N-ACETYLTRANSFERASE, PUTATIVE (AFU_ORTHOLOGUE AFUA_6G03350)-RELATED"/>
    <property type="match status" value="1"/>
</dbReference>
<dbReference type="PANTHER" id="PTHR43233:SF1">
    <property type="entry name" value="FAMILY N-ACETYLTRANSFERASE, PUTATIVE (AFU_ORTHOLOGUE AFUA_6G03350)-RELATED"/>
    <property type="match status" value="1"/>
</dbReference>
<dbReference type="Pfam" id="PF13508">
    <property type="entry name" value="Acetyltransf_7"/>
    <property type="match status" value="1"/>
</dbReference>
<organism evidence="2 3">
    <name type="scientific">Ktedonobacter racemifer DSM 44963</name>
    <dbReference type="NCBI Taxonomy" id="485913"/>
    <lineage>
        <taxon>Bacteria</taxon>
        <taxon>Bacillati</taxon>
        <taxon>Chloroflexota</taxon>
        <taxon>Ktedonobacteria</taxon>
        <taxon>Ktedonobacterales</taxon>
        <taxon>Ktedonobacteraceae</taxon>
        <taxon>Ktedonobacter</taxon>
    </lineage>
</organism>
<feature type="domain" description="N-acetyltransferase" evidence="1">
    <location>
        <begin position="6"/>
        <end position="141"/>
    </location>
</feature>
<proteinExistence type="predicted"/>
<dbReference type="GO" id="GO:0016747">
    <property type="term" value="F:acyltransferase activity, transferring groups other than amino-acyl groups"/>
    <property type="evidence" value="ECO:0007669"/>
    <property type="project" value="InterPro"/>
</dbReference>
<comment type="caution">
    <text evidence="2">The sequence shown here is derived from an EMBL/GenBank/DDBJ whole genome shotgun (WGS) entry which is preliminary data.</text>
</comment>
<accession>D6TUK5</accession>
<dbReference type="Proteomes" id="UP000004508">
    <property type="component" value="Unassembled WGS sequence"/>
</dbReference>
<keyword evidence="2" id="KW-0808">Transferase</keyword>
<dbReference type="STRING" id="485913.Krac_5088"/>
<protein>
    <submittedName>
        <fullName evidence="2">GCN5-related N-acetyltransferase</fullName>
    </submittedName>
</protein>
<sequence length="141" mass="15768">MSMEEAQYHIVEQAPTLEAFRYLRLSVGWGEVDGEAAQMSLQNSLYWVCVLDGEEIVGCGRVIGDGGLCFYIQDIIVLPAYQGQKLGRAMMAKIMAYVEKYARKGSFVGLMAADGVEDFYLSYGFMKRPTKGYGPGMIRFF</sequence>
<evidence type="ECO:0000313" key="3">
    <source>
        <dbReference type="Proteomes" id="UP000004508"/>
    </source>
</evidence>
<dbReference type="InterPro" id="IPR016181">
    <property type="entry name" value="Acyl_CoA_acyltransferase"/>
</dbReference>
<dbReference type="PROSITE" id="PS51186">
    <property type="entry name" value="GNAT"/>
    <property type="match status" value="1"/>
</dbReference>
<dbReference type="InParanoid" id="D6TUK5"/>
<dbReference type="AlphaFoldDB" id="D6TUK5"/>
<dbReference type="InterPro" id="IPR000182">
    <property type="entry name" value="GNAT_dom"/>
</dbReference>